<reference evidence="1 2" key="1">
    <citation type="journal article" date="2018" name="Front. Plant Sci.">
        <title>Red Clover (Trifolium pratense) and Zigzag Clover (T. medium) - A Picture of Genomic Similarities and Differences.</title>
        <authorList>
            <person name="Dluhosova J."/>
            <person name="Istvanek J."/>
            <person name="Nedelnik J."/>
            <person name="Repkova J."/>
        </authorList>
    </citation>
    <scope>NUCLEOTIDE SEQUENCE [LARGE SCALE GENOMIC DNA]</scope>
    <source>
        <strain evidence="2">cv. 10/8</strain>
        <tissue evidence="1">Leaf</tissue>
    </source>
</reference>
<dbReference type="EMBL" id="LXQA010318167">
    <property type="protein sequence ID" value="MCI43491.1"/>
    <property type="molecule type" value="Genomic_DNA"/>
</dbReference>
<proteinExistence type="predicted"/>
<protein>
    <submittedName>
        <fullName evidence="1">Uncharacterized protein</fullName>
    </submittedName>
</protein>
<dbReference type="Proteomes" id="UP000265520">
    <property type="component" value="Unassembled WGS sequence"/>
</dbReference>
<dbReference type="AlphaFoldDB" id="A0A392S3M5"/>
<keyword evidence="2" id="KW-1185">Reference proteome</keyword>
<evidence type="ECO:0000313" key="2">
    <source>
        <dbReference type="Proteomes" id="UP000265520"/>
    </source>
</evidence>
<evidence type="ECO:0000313" key="1">
    <source>
        <dbReference type="EMBL" id="MCI43491.1"/>
    </source>
</evidence>
<organism evidence="1 2">
    <name type="scientific">Trifolium medium</name>
    <dbReference type="NCBI Taxonomy" id="97028"/>
    <lineage>
        <taxon>Eukaryota</taxon>
        <taxon>Viridiplantae</taxon>
        <taxon>Streptophyta</taxon>
        <taxon>Embryophyta</taxon>
        <taxon>Tracheophyta</taxon>
        <taxon>Spermatophyta</taxon>
        <taxon>Magnoliopsida</taxon>
        <taxon>eudicotyledons</taxon>
        <taxon>Gunneridae</taxon>
        <taxon>Pentapetalae</taxon>
        <taxon>rosids</taxon>
        <taxon>fabids</taxon>
        <taxon>Fabales</taxon>
        <taxon>Fabaceae</taxon>
        <taxon>Papilionoideae</taxon>
        <taxon>50 kb inversion clade</taxon>
        <taxon>NPAAA clade</taxon>
        <taxon>Hologalegina</taxon>
        <taxon>IRL clade</taxon>
        <taxon>Trifolieae</taxon>
        <taxon>Trifolium</taxon>
    </lineage>
</organism>
<sequence length="67" mass="7983">MRMKRKRRQQFEAVLKWIHSRPMIVVPDKGSGPDEYWWNGDCNNQDCQGECGYITEDDHPELTYPPE</sequence>
<accession>A0A392S3M5</accession>
<comment type="caution">
    <text evidence="1">The sequence shown here is derived from an EMBL/GenBank/DDBJ whole genome shotgun (WGS) entry which is preliminary data.</text>
</comment>
<name>A0A392S3M5_9FABA</name>